<dbReference type="Proteomes" id="UP000554520">
    <property type="component" value="Unassembled WGS sequence"/>
</dbReference>
<protein>
    <submittedName>
        <fullName evidence="2">Uncharacterized protein</fullName>
    </submittedName>
</protein>
<dbReference type="EMBL" id="JACHXN010000003">
    <property type="protein sequence ID" value="MBB3144922.1"/>
    <property type="molecule type" value="Genomic_DNA"/>
</dbReference>
<feature type="chain" id="PRO_5032866413" evidence="1">
    <location>
        <begin position="22"/>
        <end position="76"/>
    </location>
</feature>
<sequence>MNRRSLLAFIGLAPIAGVAAALPRPADPVKLAGTTGREIKAVVGECGPEAIMPVQPFVFVEGKLYFNKARINDLYR</sequence>
<name>A0A839U7F9_9HYPH</name>
<comment type="caution">
    <text evidence="2">The sequence shown here is derived from an EMBL/GenBank/DDBJ whole genome shotgun (WGS) entry which is preliminary data.</text>
</comment>
<evidence type="ECO:0000313" key="3">
    <source>
        <dbReference type="Proteomes" id="UP000554520"/>
    </source>
</evidence>
<organism evidence="2 3">
    <name type="scientific">Phyllobacterium trifolii</name>
    <dbReference type="NCBI Taxonomy" id="300193"/>
    <lineage>
        <taxon>Bacteria</taxon>
        <taxon>Pseudomonadati</taxon>
        <taxon>Pseudomonadota</taxon>
        <taxon>Alphaproteobacteria</taxon>
        <taxon>Hyphomicrobiales</taxon>
        <taxon>Phyllobacteriaceae</taxon>
        <taxon>Phyllobacterium</taxon>
    </lineage>
</organism>
<evidence type="ECO:0000313" key="2">
    <source>
        <dbReference type="EMBL" id="MBB3144922.1"/>
    </source>
</evidence>
<dbReference type="AlphaFoldDB" id="A0A839U7F9"/>
<reference evidence="2 3" key="1">
    <citation type="submission" date="2020-08" db="EMBL/GenBank/DDBJ databases">
        <title>Genomic Encyclopedia of Type Strains, Phase III (KMG-III): the genomes of soil and plant-associated and newly described type strains.</title>
        <authorList>
            <person name="Whitman W."/>
        </authorList>
    </citation>
    <scope>NUCLEOTIDE SEQUENCE [LARGE SCALE GENOMIC DNA]</scope>
    <source>
        <strain evidence="2 3">CECT 7015</strain>
    </source>
</reference>
<keyword evidence="3" id="KW-1185">Reference proteome</keyword>
<evidence type="ECO:0000256" key="1">
    <source>
        <dbReference type="SAM" id="SignalP"/>
    </source>
</evidence>
<accession>A0A839U7F9</accession>
<proteinExistence type="predicted"/>
<dbReference type="RefSeq" id="WP_183661335.1">
    <property type="nucleotide sequence ID" value="NZ_JACHXN010000003.1"/>
</dbReference>
<keyword evidence="1" id="KW-0732">Signal</keyword>
<feature type="signal peptide" evidence="1">
    <location>
        <begin position="1"/>
        <end position="21"/>
    </location>
</feature>
<gene>
    <name evidence="2" type="ORF">FHS21_001323</name>
</gene>